<sequence>MESLKVIRGIKLWTSILPKSICSPRSLATATTPLQKERSKDEDIQKTCKEWRRAAKVVKGSAETVTTVTKQVDEKATQATEAVLNAKEAVVKTAKEIGESSEKIRDKFTGK</sequence>
<organism evidence="1 2">
    <name type="scientific">Heracleum sosnowskyi</name>
    <dbReference type="NCBI Taxonomy" id="360622"/>
    <lineage>
        <taxon>Eukaryota</taxon>
        <taxon>Viridiplantae</taxon>
        <taxon>Streptophyta</taxon>
        <taxon>Embryophyta</taxon>
        <taxon>Tracheophyta</taxon>
        <taxon>Spermatophyta</taxon>
        <taxon>Magnoliopsida</taxon>
        <taxon>eudicotyledons</taxon>
        <taxon>Gunneridae</taxon>
        <taxon>Pentapetalae</taxon>
        <taxon>asterids</taxon>
        <taxon>campanulids</taxon>
        <taxon>Apiales</taxon>
        <taxon>Apiaceae</taxon>
        <taxon>Apioideae</taxon>
        <taxon>apioid superclade</taxon>
        <taxon>Tordylieae</taxon>
        <taxon>Tordyliinae</taxon>
        <taxon>Heracleum</taxon>
    </lineage>
</organism>
<name>A0AAD8I5T6_9APIA</name>
<reference evidence="1" key="2">
    <citation type="submission" date="2023-05" db="EMBL/GenBank/DDBJ databases">
        <authorList>
            <person name="Schelkunov M.I."/>
        </authorList>
    </citation>
    <scope>NUCLEOTIDE SEQUENCE</scope>
    <source>
        <strain evidence="1">Hsosn_3</strain>
        <tissue evidence="1">Leaf</tissue>
    </source>
</reference>
<gene>
    <name evidence="1" type="ORF">POM88_026416</name>
</gene>
<dbReference type="AlphaFoldDB" id="A0AAD8I5T6"/>
<evidence type="ECO:0000313" key="1">
    <source>
        <dbReference type="EMBL" id="KAK1379672.1"/>
    </source>
</evidence>
<accession>A0AAD8I5T6</accession>
<keyword evidence="2" id="KW-1185">Reference proteome</keyword>
<dbReference type="EMBL" id="JAUIZM010000006">
    <property type="protein sequence ID" value="KAK1379672.1"/>
    <property type="molecule type" value="Genomic_DNA"/>
</dbReference>
<evidence type="ECO:0000313" key="2">
    <source>
        <dbReference type="Proteomes" id="UP001237642"/>
    </source>
</evidence>
<protein>
    <submittedName>
        <fullName evidence="1">Uncharacterized protein</fullName>
    </submittedName>
</protein>
<reference evidence="1" key="1">
    <citation type="submission" date="2023-02" db="EMBL/GenBank/DDBJ databases">
        <title>Genome of toxic invasive species Heracleum sosnowskyi carries increased number of genes despite the absence of recent whole-genome duplications.</title>
        <authorList>
            <person name="Schelkunov M."/>
            <person name="Shtratnikova V."/>
            <person name="Makarenko M."/>
            <person name="Klepikova A."/>
            <person name="Omelchenko D."/>
            <person name="Novikova G."/>
            <person name="Obukhova E."/>
            <person name="Bogdanov V."/>
            <person name="Penin A."/>
            <person name="Logacheva M."/>
        </authorList>
    </citation>
    <scope>NUCLEOTIDE SEQUENCE</scope>
    <source>
        <strain evidence="1">Hsosn_3</strain>
        <tissue evidence="1">Leaf</tissue>
    </source>
</reference>
<comment type="caution">
    <text evidence="1">The sequence shown here is derived from an EMBL/GenBank/DDBJ whole genome shotgun (WGS) entry which is preliminary data.</text>
</comment>
<proteinExistence type="predicted"/>
<dbReference type="Proteomes" id="UP001237642">
    <property type="component" value="Unassembled WGS sequence"/>
</dbReference>